<gene>
    <name evidence="2" type="ORF">METZ01_LOCUS489801</name>
</gene>
<feature type="non-terminal residue" evidence="2">
    <location>
        <position position="1"/>
    </location>
</feature>
<feature type="non-terminal residue" evidence="2">
    <location>
        <position position="48"/>
    </location>
</feature>
<organism evidence="2">
    <name type="scientific">marine metagenome</name>
    <dbReference type="NCBI Taxonomy" id="408172"/>
    <lineage>
        <taxon>unclassified sequences</taxon>
        <taxon>metagenomes</taxon>
        <taxon>ecological metagenomes</taxon>
    </lineage>
</organism>
<reference evidence="2" key="1">
    <citation type="submission" date="2018-05" db="EMBL/GenBank/DDBJ databases">
        <authorList>
            <person name="Lanie J.A."/>
            <person name="Ng W.-L."/>
            <person name="Kazmierczak K.M."/>
            <person name="Andrzejewski T.M."/>
            <person name="Davidsen T.M."/>
            <person name="Wayne K.J."/>
            <person name="Tettelin H."/>
            <person name="Glass J.I."/>
            <person name="Rusch D."/>
            <person name="Podicherti R."/>
            <person name="Tsui H.-C.T."/>
            <person name="Winkler M.E."/>
        </authorList>
    </citation>
    <scope>NUCLEOTIDE SEQUENCE</scope>
</reference>
<proteinExistence type="predicted"/>
<accession>A0A383CX91</accession>
<dbReference type="AlphaFoldDB" id="A0A383CX91"/>
<evidence type="ECO:0000313" key="2">
    <source>
        <dbReference type="EMBL" id="SVE36947.1"/>
    </source>
</evidence>
<protein>
    <submittedName>
        <fullName evidence="2">Uncharacterized protein</fullName>
    </submittedName>
</protein>
<sequence length="48" mass="5025">TWCSTHPAGNAHRQSLTGDSANVPTSTKSAGKRPNGSPRVWTSASWSS</sequence>
<evidence type="ECO:0000256" key="1">
    <source>
        <dbReference type="SAM" id="MobiDB-lite"/>
    </source>
</evidence>
<dbReference type="EMBL" id="UINC01212562">
    <property type="protein sequence ID" value="SVE36947.1"/>
    <property type="molecule type" value="Genomic_DNA"/>
</dbReference>
<feature type="compositionally biased region" description="Polar residues" evidence="1">
    <location>
        <begin position="12"/>
        <end position="29"/>
    </location>
</feature>
<feature type="region of interest" description="Disordered" evidence="1">
    <location>
        <begin position="1"/>
        <end position="48"/>
    </location>
</feature>
<name>A0A383CX91_9ZZZZ</name>